<sequence>MAETCDANDGAIWQIGVFDAHCHPTDIMASIKDIANMKARVLTIMATRSQDQEMVLETARKYRLKDSNSDARENTSKYVVPAFGWHPWFSHQMYDDLTQDVRPDQIEHYKAVLTPTPDDDEFLKTLPTPRSLRDFLRETEQRLEEFPYSLVGEVGLDRSFRLPQGPSAMTGDVTNKTGGSDEDYTPGTREGRPLSPYRVNIDHQKAILKAQFELAAELRRPLSVHSVQAHGLVFDLLQAMWKGYEKPSKRERKRALSAPKAHHSDDSPNTGNQDKTFPFPPRICMHSYSGPPDALKQFLAPTVPAEIYFSFSTAINFSNSSTAKVTSVIKAVPDNRILIESDLHCAGETMDGLLLEIIHKVCEVKGWDVREGAQRLKANWENFIFGSSLKGQSSWTRTEPV</sequence>
<evidence type="ECO:0000313" key="3">
    <source>
        <dbReference type="Proteomes" id="UP000185904"/>
    </source>
</evidence>
<feature type="region of interest" description="Disordered" evidence="1">
    <location>
        <begin position="162"/>
        <end position="196"/>
    </location>
</feature>
<organism evidence="2 3">
    <name type="scientific">Fonsecaea nubica</name>
    <dbReference type="NCBI Taxonomy" id="856822"/>
    <lineage>
        <taxon>Eukaryota</taxon>
        <taxon>Fungi</taxon>
        <taxon>Dikarya</taxon>
        <taxon>Ascomycota</taxon>
        <taxon>Pezizomycotina</taxon>
        <taxon>Eurotiomycetes</taxon>
        <taxon>Chaetothyriomycetidae</taxon>
        <taxon>Chaetothyriales</taxon>
        <taxon>Herpotrichiellaceae</taxon>
        <taxon>Fonsecaea</taxon>
    </lineage>
</organism>
<dbReference type="InterPro" id="IPR032466">
    <property type="entry name" value="Metal_Hydrolase"/>
</dbReference>
<dbReference type="Proteomes" id="UP000185904">
    <property type="component" value="Unassembled WGS sequence"/>
</dbReference>
<reference evidence="2 3" key="1">
    <citation type="submission" date="2016-03" db="EMBL/GenBank/DDBJ databases">
        <title>The draft genome sequence of Fonsecaea nubica causative agent of cutaneous subcutaneous infection in human host.</title>
        <authorList>
            <person name="Costa F."/>
            <person name="Sybren D.H."/>
            <person name="Raittz R.T."/>
            <person name="Weiss V.A."/>
            <person name="Leao A.C."/>
            <person name="Gomes R."/>
            <person name="De Souza E.M."/>
            <person name="Pedrosa F.O."/>
            <person name="Steffens M.B."/>
            <person name="Bombassaro A."/>
            <person name="Tadra-Sfeir M.Z."/>
            <person name="Moreno L.F."/>
            <person name="Najafzadeh M.J."/>
            <person name="Felipe M.S."/>
            <person name="Teixeira M."/>
            <person name="Sun J."/>
            <person name="Xi L."/>
            <person name="Castro M.A."/>
            <person name="Vicente V.A."/>
        </authorList>
    </citation>
    <scope>NUCLEOTIDE SEQUENCE [LARGE SCALE GENOMIC DNA]</scope>
    <source>
        <strain evidence="2 3">CBS 269.64</strain>
    </source>
</reference>
<dbReference type="InterPro" id="IPR001130">
    <property type="entry name" value="TatD-like"/>
</dbReference>
<evidence type="ECO:0008006" key="4">
    <source>
        <dbReference type="Google" id="ProtNLM"/>
    </source>
</evidence>
<dbReference type="Gene3D" id="3.20.20.140">
    <property type="entry name" value="Metal-dependent hydrolases"/>
    <property type="match status" value="1"/>
</dbReference>
<proteinExistence type="predicted"/>
<evidence type="ECO:0000256" key="1">
    <source>
        <dbReference type="SAM" id="MobiDB-lite"/>
    </source>
</evidence>
<dbReference type="SUPFAM" id="SSF51556">
    <property type="entry name" value="Metallo-dependent hydrolases"/>
    <property type="match status" value="1"/>
</dbReference>
<dbReference type="AlphaFoldDB" id="A0A178CSE2"/>
<dbReference type="EMBL" id="LVCJ01000059">
    <property type="protein sequence ID" value="OAL32184.1"/>
    <property type="molecule type" value="Genomic_DNA"/>
</dbReference>
<accession>A0A178CSE2</accession>
<dbReference type="PANTHER" id="PTHR47345">
    <property type="entry name" value="CUT9-INTERACTING PROTEIN SCN1"/>
    <property type="match status" value="1"/>
</dbReference>
<gene>
    <name evidence="2" type="ORF">AYO20_07952</name>
</gene>
<dbReference type="PANTHER" id="PTHR47345:SF1">
    <property type="entry name" value="CUT9-INTERACTING PROTEIN SCN1"/>
    <property type="match status" value="1"/>
</dbReference>
<dbReference type="RefSeq" id="XP_022497760.1">
    <property type="nucleotide sequence ID" value="XM_022646235.1"/>
</dbReference>
<name>A0A178CSE2_9EURO</name>
<keyword evidence="3" id="KW-1185">Reference proteome</keyword>
<evidence type="ECO:0000313" key="2">
    <source>
        <dbReference type="EMBL" id="OAL32184.1"/>
    </source>
</evidence>
<dbReference type="InterPro" id="IPR053044">
    <property type="entry name" value="Metallo-hydrolase/TatD-type"/>
</dbReference>
<feature type="region of interest" description="Disordered" evidence="1">
    <location>
        <begin position="248"/>
        <end position="276"/>
    </location>
</feature>
<comment type="caution">
    <text evidence="2">The sequence shown here is derived from an EMBL/GenBank/DDBJ whole genome shotgun (WGS) entry which is preliminary data.</text>
</comment>
<dbReference type="OrthoDB" id="413993at2759"/>
<dbReference type="GO" id="GO:0016788">
    <property type="term" value="F:hydrolase activity, acting on ester bonds"/>
    <property type="evidence" value="ECO:0007669"/>
    <property type="project" value="InterPro"/>
</dbReference>
<dbReference type="GeneID" id="34591362"/>
<protein>
    <recommendedName>
        <fullName evidence="4">Cut9 interacting protein Scn1</fullName>
    </recommendedName>
</protein>
<dbReference type="Pfam" id="PF01026">
    <property type="entry name" value="TatD_DNase"/>
    <property type="match status" value="1"/>
</dbReference>